<dbReference type="SUPFAM" id="SSF46689">
    <property type="entry name" value="Homeodomain-like"/>
    <property type="match status" value="1"/>
</dbReference>
<name>A0A9W6RR15_9ACTN</name>
<dbReference type="RefSeq" id="WP_285632226.1">
    <property type="nucleotide sequence ID" value="NZ_BSTJ01000013.1"/>
</dbReference>
<dbReference type="InterPro" id="IPR001647">
    <property type="entry name" value="HTH_TetR"/>
</dbReference>
<evidence type="ECO:0000256" key="4">
    <source>
        <dbReference type="PROSITE-ProRule" id="PRU00335"/>
    </source>
</evidence>
<dbReference type="PROSITE" id="PS50977">
    <property type="entry name" value="HTH_TETR_2"/>
    <property type="match status" value="1"/>
</dbReference>
<dbReference type="GO" id="GO:0003700">
    <property type="term" value="F:DNA-binding transcription factor activity"/>
    <property type="evidence" value="ECO:0007669"/>
    <property type="project" value="TreeGrafter"/>
</dbReference>
<evidence type="ECO:0000259" key="5">
    <source>
        <dbReference type="PROSITE" id="PS50977"/>
    </source>
</evidence>
<dbReference type="InterPro" id="IPR009057">
    <property type="entry name" value="Homeodomain-like_sf"/>
</dbReference>
<evidence type="ECO:0000256" key="3">
    <source>
        <dbReference type="ARBA" id="ARBA00023163"/>
    </source>
</evidence>
<dbReference type="PRINTS" id="PR00455">
    <property type="entry name" value="HTHTETR"/>
</dbReference>
<dbReference type="GO" id="GO:0000976">
    <property type="term" value="F:transcription cis-regulatory region binding"/>
    <property type="evidence" value="ECO:0007669"/>
    <property type="project" value="TreeGrafter"/>
</dbReference>
<dbReference type="InterPro" id="IPR049445">
    <property type="entry name" value="TetR_SbtR-like_C"/>
</dbReference>
<dbReference type="PANTHER" id="PTHR30055:SF234">
    <property type="entry name" value="HTH-TYPE TRANSCRIPTIONAL REGULATOR BETI"/>
    <property type="match status" value="1"/>
</dbReference>
<dbReference type="Pfam" id="PF21597">
    <property type="entry name" value="TetR_C_43"/>
    <property type="match status" value="1"/>
</dbReference>
<comment type="caution">
    <text evidence="6">The sequence shown here is derived from an EMBL/GenBank/DDBJ whole genome shotgun (WGS) entry which is preliminary data.</text>
</comment>
<protein>
    <submittedName>
        <fullName evidence="6">Transcriptional regulatory protein TetR</fullName>
    </submittedName>
</protein>
<organism evidence="6 7">
    <name type="scientific">Actinoallomurus iriomotensis</name>
    <dbReference type="NCBI Taxonomy" id="478107"/>
    <lineage>
        <taxon>Bacteria</taxon>
        <taxon>Bacillati</taxon>
        <taxon>Actinomycetota</taxon>
        <taxon>Actinomycetes</taxon>
        <taxon>Streptosporangiales</taxon>
        <taxon>Thermomonosporaceae</taxon>
        <taxon>Actinoallomurus</taxon>
    </lineage>
</organism>
<dbReference type="SUPFAM" id="SSF48498">
    <property type="entry name" value="Tetracyclin repressor-like, C-terminal domain"/>
    <property type="match status" value="1"/>
</dbReference>
<dbReference type="PANTHER" id="PTHR30055">
    <property type="entry name" value="HTH-TYPE TRANSCRIPTIONAL REGULATOR RUTR"/>
    <property type="match status" value="1"/>
</dbReference>
<feature type="DNA-binding region" description="H-T-H motif" evidence="4">
    <location>
        <begin position="28"/>
        <end position="47"/>
    </location>
</feature>
<sequence length="184" mass="20149">MRADARRNRERLLEVARECFATEGVSVPVDEIARRAGLGAGTMHRHFPTKESLFEAIVLSHIAQLVDEARSLAEAEDPGEAFFGFCLGMVERGMKNRGLAEILAGAGIDAKARIAAETEQLDRALERLVERAQGSGQVRADIGIADVRALLNSIHTAAEREQGDRRMALRMMTVICDGLRANPR</sequence>
<reference evidence="6" key="1">
    <citation type="submission" date="2023-03" db="EMBL/GenBank/DDBJ databases">
        <title>Actinoallomurus iriomotensis NBRC 103681.</title>
        <authorList>
            <person name="Ichikawa N."/>
            <person name="Sato H."/>
            <person name="Tonouchi N."/>
        </authorList>
    </citation>
    <scope>NUCLEOTIDE SEQUENCE</scope>
    <source>
        <strain evidence="6">NBRC 103681</strain>
    </source>
</reference>
<feature type="domain" description="HTH tetR-type" evidence="5">
    <location>
        <begin position="6"/>
        <end position="65"/>
    </location>
</feature>
<evidence type="ECO:0000313" key="7">
    <source>
        <dbReference type="Proteomes" id="UP001165135"/>
    </source>
</evidence>
<evidence type="ECO:0000256" key="2">
    <source>
        <dbReference type="ARBA" id="ARBA00023125"/>
    </source>
</evidence>
<accession>A0A9W6RR15</accession>
<keyword evidence="3" id="KW-0804">Transcription</keyword>
<keyword evidence="2 4" id="KW-0238">DNA-binding</keyword>
<gene>
    <name evidence="6" type="ORF">Airi01_082320</name>
</gene>
<dbReference type="EMBL" id="BSTJ01000013">
    <property type="protein sequence ID" value="GLY79965.1"/>
    <property type="molecule type" value="Genomic_DNA"/>
</dbReference>
<evidence type="ECO:0000256" key="1">
    <source>
        <dbReference type="ARBA" id="ARBA00023015"/>
    </source>
</evidence>
<dbReference type="Proteomes" id="UP001165135">
    <property type="component" value="Unassembled WGS sequence"/>
</dbReference>
<proteinExistence type="predicted"/>
<dbReference type="InterPro" id="IPR036271">
    <property type="entry name" value="Tet_transcr_reg_TetR-rel_C_sf"/>
</dbReference>
<dbReference type="AlphaFoldDB" id="A0A9W6RR15"/>
<dbReference type="Pfam" id="PF00440">
    <property type="entry name" value="TetR_N"/>
    <property type="match status" value="1"/>
</dbReference>
<evidence type="ECO:0000313" key="6">
    <source>
        <dbReference type="EMBL" id="GLY79965.1"/>
    </source>
</evidence>
<dbReference type="Gene3D" id="1.10.357.10">
    <property type="entry name" value="Tetracycline Repressor, domain 2"/>
    <property type="match status" value="1"/>
</dbReference>
<dbReference type="InterPro" id="IPR050109">
    <property type="entry name" value="HTH-type_TetR-like_transc_reg"/>
</dbReference>
<keyword evidence="1" id="KW-0805">Transcription regulation</keyword>